<dbReference type="SUPFAM" id="SSF52540">
    <property type="entry name" value="P-loop containing nucleoside triphosphate hydrolases"/>
    <property type="match status" value="1"/>
</dbReference>
<keyword evidence="2" id="KW-0342">GTP-binding</keyword>
<feature type="region of interest" description="Disordered" evidence="4">
    <location>
        <begin position="1"/>
        <end position="22"/>
    </location>
</feature>
<feature type="compositionally biased region" description="Polar residues" evidence="4">
    <location>
        <begin position="13"/>
        <end position="22"/>
    </location>
</feature>
<evidence type="ECO:0000256" key="2">
    <source>
        <dbReference type="ARBA" id="ARBA00023134"/>
    </source>
</evidence>
<dbReference type="GO" id="GO:0016787">
    <property type="term" value="F:hydrolase activity"/>
    <property type="evidence" value="ECO:0007669"/>
    <property type="project" value="UniProtKB-KW"/>
</dbReference>
<dbReference type="PROSITE" id="PS51388">
    <property type="entry name" value="GED"/>
    <property type="match status" value="1"/>
</dbReference>
<evidence type="ECO:0000256" key="3">
    <source>
        <dbReference type="SAM" id="Coils"/>
    </source>
</evidence>
<feature type="compositionally biased region" description="Pro residues" evidence="4">
    <location>
        <begin position="778"/>
        <end position="787"/>
    </location>
</feature>
<dbReference type="EMBL" id="JBFTWV010000086">
    <property type="protein sequence ID" value="KAL2788021.1"/>
    <property type="molecule type" value="Genomic_DNA"/>
</dbReference>
<dbReference type="PROSITE" id="PS51718">
    <property type="entry name" value="G_DYNAMIN_2"/>
    <property type="match status" value="1"/>
</dbReference>
<dbReference type="PANTHER" id="PTHR11566">
    <property type="entry name" value="DYNAMIN"/>
    <property type="match status" value="1"/>
</dbReference>
<feature type="domain" description="GED" evidence="5">
    <location>
        <begin position="623"/>
        <end position="714"/>
    </location>
</feature>
<feature type="coiled-coil region" evidence="3">
    <location>
        <begin position="668"/>
        <end position="698"/>
    </location>
</feature>
<feature type="region of interest" description="Disordered" evidence="4">
    <location>
        <begin position="725"/>
        <end position="787"/>
    </location>
</feature>
<dbReference type="InterPro" id="IPR020850">
    <property type="entry name" value="GED_dom"/>
</dbReference>
<dbReference type="Pfam" id="PF00350">
    <property type="entry name" value="Dynamin_N"/>
    <property type="match status" value="1"/>
</dbReference>
<gene>
    <name evidence="7" type="ORF">BJX66DRAFT_340639</name>
</gene>
<dbReference type="InterPro" id="IPR022812">
    <property type="entry name" value="Dynamin"/>
</dbReference>
<feature type="domain" description="Dynamin-type G" evidence="6">
    <location>
        <begin position="61"/>
        <end position="351"/>
    </location>
</feature>
<dbReference type="SMART" id="SM00053">
    <property type="entry name" value="DYNc"/>
    <property type="match status" value="1"/>
</dbReference>
<accession>A0ABR4FXN0</accession>
<feature type="compositionally biased region" description="Polar residues" evidence="4">
    <location>
        <begin position="755"/>
        <end position="765"/>
    </location>
</feature>
<evidence type="ECO:0000256" key="1">
    <source>
        <dbReference type="ARBA" id="ARBA00022741"/>
    </source>
</evidence>
<name>A0ABR4FXN0_9EURO</name>
<evidence type="ECO:0000313" key="7">
    <source>
        <dbReference type="EMBL" id="KAL2788021.1"/>
    </source>
</evidence>
<organism evidence="7 8">
    <name type="scientific">Aspergillus keveii</name>
    <dbReference type="NCBI Taxonomy" id="714993"/>
    <lineage>
        <taxon>Eukaryota</taxon>
        <taxon>Fungi</taxon>
        <taxon>Dikarya</taxon>
        <taxon>Ascomycota</taxon>
        <taxon>Pezizomycotina</taxon>
        <taxon>Eurotiomycetes</taxon>
        <taxon>Eurotiomycetidae</taxon>
        <taxon>Eurotiales</taxon>
        <taxon>Aspergillaceae</taxon>
        <taxon>Aspergillus</taxon>
        <taxon>Aspergillus subgen. Nidulantes</taxon>
    </lineage>
</organism>
<dbReference type="InterPro" id="IPR045063">
    <property type="entry name" value="Dynamin_N"/>
</dbReference>
<dbReference type="InterPro" id="IPR000375">
    <property type="entry name" value="Dynamin_stalk"/>
</dbReference>
<keyword evidence="7" id="KW-0378">Hydrolase</keyword>
<dbReference type="InterPro" id="IPR030381">
    <property type="entry name" value="G_DYNAMIN_dom"/>
</dbReference>
<proteinExistence type="predicted"/>
<evidence type="ECO:0000259" key="5">
    <source>
        <dbReference type="PROSITE" id="PS51388"/>
    </source>
</evidence>
<dbReference type="InterPro" id="IPR027417">
    <property type="entry name" value="P-loop_NTPase"/>
</dbReference>
<dbReference type="PRINTS" id="PR00195">
    <property type="entry name" value="DYNAMIN"/>
</dbReference>
<keyword evidence="3" id="KW-0175">Coiled coil</keyword>
<dbReference type="Gene3D" id="3.40.50.300">
    <property type="entry name" value="P-loop containing nucleotide triphosphate hydrolases"/>
    <property type="match status" value="1"/>
</dbReference>
<keyword evidence="1" id="KW-0547">Nucleotide-binding</keyword>
<dbReference type="PANTHER" id="PTHR11566:SF66">
    <property type="entry name" value="INTERFERON-INDUCED GTP-BINDING PROTEIN MX"/>
    <property type="match status" value="1"/>
</dbReference>
<dbReference type="Proteomes" id="UP001610563">
    <property type="component" value="Unassembled WGS sequence"/>
</dbReference>
<sequence length="787" mass="90844">MYQRKDTDVMTPEYSTENNSSICSSMEDLPMNLLRLHELPIAARQKELLDLIDNLRRTTTNVPLPQLVVVGDQSSGKSSVLEALTFLRFPARGGGQCTSFATQISMRREPKATISASIIPDENRLVEEKENLQKFHHKIIDQKQGDLEAIIESATSAIWPNRNRTSSYAEDILSIEAVGPKYANLSIIDLPGYIQVRSRDEWAADADVEQVKELATKFLKDPKTVILAVTHAATDYQNQTVLSEVQKVDPRFRRTLGIITKPDTITDRSAIWQYIDLAKNERIPSQLGWHVLRNRPEEEQNISWEERNQREKSFFDTHREWTEVGHENIGILPLIEKLGKIIFSAIAHALPSLLREYQQRQDDCMKRLRQLGDCKDTVPEMREQVRRYWVQSHGTITQGVHAQYMMDQEFFNPDKKMLAENGISMYMLRACIGKQNEIFDRTMRDWASAYNFIDIELESPPRVCYGSAKPELVPCPKRVTWKQFIAEDVKPLLEQYKGQQNPGDTDPTLLYSLFQKLSSNWQLVVDDHVRRVYSICSVCVQLVVREKWPERMQDALWKVSLNDQMDAKLSSAQEEMRKIFLDHSRCMQTHDPEYIRKVRDLEITSNNRPGNSDPAAIAGLTSCEDIMRKTWTYYRNNLDIFISNIIVQVVERHLVYGLIELFDQSQVSNLCDEEVREIAEENEEARKKRDMLKNEKEQFDHCVRMIQELSWGKDWRSDLRMHSFPAWEQPRSPPTPQTAEPVLSPGPGTMRIPDNTFTPPSTGVEQHQKSACRKPLQLPFPPPGFPG</sequence>
<dbReference type="InterPro" id="IPR001401">
    <property type="entry name" value="Dynamin_GTPase"/>
</dbReference>
<dbReference type="CDD" id="cd08771">
    <property type="entry name" value="DLP_1"/>
    <property type="match status" value="1"/>
</dbReference>
<evidence type="ECO:0000256" key="4">
    <source>
        <dbReference type="SAM" id="MobiDB-lite"/>
    </source>
</evidence>
<protein>
    <submittedName>
        <fullName evidence="7">P-loop containing nucleoside triphosphate hydrolase protein</fullName>
    </submittedName>
</protein>
<comment type="caution">
    <text evidence="7">The sequence shown here is derived from an EMBL/GenBank/DDBJ whole genome shotgun (WGS) entry which is preliminary data.</text>
</comment>
<evidence type="ECO:0000259" key="6">
    <source>
        <dbReference type="PROSITE" id="PS51718"/>
    </source>
</evidence>
<keyword evidence="8" id="KW-1185">Reference proteome</keyword>
<evidence type="ECO:0000313" key="8">
    <source>
        <dbReference type="Proteomes" id="UP001610563"/>
    </source>
</evidence>
<reference evidence="7 8" key="1">
    <citation type="submission" date="2024-07" db="EMBL/GenBank/DDBJ databases">
        <title>Section-level genome sequencing and comparative genomics of Aspergillus sections Usti and Cavernicolus.</title>
        <authorList>
            <consortium name="Lawrence Berkeley National Laboratory"/>
            <person name="Nybo J.L."/>
            <person name="Vesth T.C."/>
            <person name="Theobald S."/>
            <person name="Frisvad J.C."/>
            <person name="Larsen T.O."/>
            <person name="Kjaerboelling I."/>
            <person name="Rothschild-Mancinelli K."/>
            <person name="Lyhne E.K."/>
            <person name="Kogle M.E."/>
            <person name="Barry K."/>
            <person name="Clum A."/>
            <person name="Na H."/>
            <person name="Ledsgaard L."/>
            <person name="Lin J."/>
            <person name="Lipzen A."/>
            <person name="Kuo A."/>
            <person name="Riley R."/>
            <person name="Mondo S."/>
            <person name="Labutti K."/>
            <person name="Haridas S."/>
            <person name="Pangalinan J."/>
            <person name="Salamov A.A."/>
            <person name="Simmons B.A."/>
            <person name="Magnuson J.K."/>
            <person name="Chen J."/>
            <person name="Drula E."/>
            <person name="Henrissat B."/>
            <person name="Wiebenga A."/>
            <person name="Lubbers R.J."/>
            <person name="Gomes A.C."/>
            <person name="Makela M.R."/>
            <person name="Stajich J."/>
            <person name="Grigoriev I.V."/>
            <person name="Mortensen U.H."/>
            <person name="De Vries R.P."/>
            <person name="Baker S.E."/>
            <person name="Andersen M.R."/>
        </authorList>
    </citation>
    <scope>NUCLEOTIDE SEQUENCE [LARGE SCALE GENOMIC DNA]</scope>
    <source>
        <strain evidence="7 8">CBS 209.92</strain>
    </source>
</reference>
<dbReference type="Pfam" id="PF01031">
    <property type="entry name" value="Dynamin_M"/>
    <property type="match status" value="1"/>
</dbReference>